<dbReference type="EMBL" id="BNCQ01000007">
    <property type="protein sequence ID" value="GIL99877.1"/>
    <property type="molecule type" value="Genomic_DNA"/>
</dbReference>
<feature type="compositionally biased region" description="Gly residues" evidence="1">
    <location>
        <begin position="64"/>
        <end position="79"/>
    </location>
</feature>
<protein>
    <submittedName>
        <fullName evidence="2">Uncharacterized protein</fullName>
    </submittedName>
</protein>
<dbReference type="OrthoDB" id="2013972at2759"/>
<proteinExistence type="predicted"/>
<feature type="compositionally biased region" description="Polar residues" evidence="1">
    <location>
        <begin position="1"/>
        <end position="12"/>
    </location>
</feature>
<feature type="region of interest" description="Disordered" evidence="1">
    <location>
        <begin position="1"/>
        <end position="79"/>
    </location>
</feature>
<dbReference type="Proteomes" id="UP000722791">
    <property type="component" value="Unassembled WGS sequence"/>
</dbReference>
<dbReference type="GO" id="GO:0008757">
    <property type="term" value="F:S-adenosylmethionine-dependent methyltransferase activity"/>
    <property type="evidence" value="ECO:0007669"/>
    <property type="project" value="InterPro"/>
</dbReference>
<reference evidence="2" key="1">
    <citation type="journal article" date="2021" name="Proc. Natl. Acad. Sci. U.S.A.">
        <title>Three genomes in the algal genus Volvox reveal the fate of a haploid sex-determining region after a transition to homothallism.</title>
        <authorList>
            <person name="Yamamoto K."/>
            <person name="Hamaji T."/>
            <person name="Kawai-Toyooka H."/>
            <person name="Matsuzaki R."/>
            <person name="Takahashi F."/>
            <person name="Nishimura Y."/>
            <person name="Kawachi M."/>
            <person name="Noguchi H."/>
            <person name="Minakuchi Y."/>
            <person name="Umen J.G."/>
            <person name="Toyoda A."/>
            <person name="Nozaki H."/>
        </authorList>
    </citation>
    <scope>NUCLEOTIDE SEQUENCE</scope>
    <source>
        <strain evidence="2">NIES-3785</strain>
    </source>
</reference>
<feature type="compositionally biased region" description="Polar residues" evidence="1">
    <location>
        <begin position="22"/>
        <end position="34"/>
    </location>
</feature>
<dbReference type="InterPro" id="IPR013216">
    <property type="entry name" value="Methyltransf_11"/>
</dbReference>
<sequence>MRSSGQSPSTSRRGQERRQFNARLQTPPSRTTPITPLPSPLGGARAIRQKRQLVAAAADTSSRSGGGNGNGGAGGNGGGGAGVVLREVLTRPERVKLDMSDDSAFYDIPRFVKHVDVDFLDQVTELYRQRIPEGGAVLDLCGSWVSHLPAEVYYSKVVGHGLNAAELARNPRLEAFFVRDLNREPDGWPLADESFDAVLCCVSMQYLQQPERVFAEIYRVLKPGGACIVTFSNRMFYTKAIAAWRDASGFARCQLVRQYFQAVSGFTAPEVLNAVPRPADQQQQGSAGGGGFLKGLLDNPLARLFRRSSSDPFYAVVAYRNFRREL</sequence>
<dbReference type="CDD" id="cd02440">
    <property type="entry name" value="AdoMet_MTases"/>
    <property type="match status" value="1"/>
</dbReference>
<evidence type="ECO:0000313" key="3">
    <source>
        <dbReference type="Proteomes" id="UP000722791"/>
    </source>
</evidence>
<accession>A0A8J4C6A7</accession>
<comment type="caution">
    <text evidence="2">The sequence shown here is derived from an EMBL/GenBank/DDBJ whole genome shotgun (WGS) entry which is preliminary data.</text>
</comment>
<evidence type="ECO:0000313" key="2">
    <source>
        <dbReference type="EMBL" id="GIL99877.1"/>
    </source>
</evidence>
<dbReference type="PANTHER" id="PTHR43036:SF2">
    <property type="entry name" value="OS04G0481300 PROTEIN"/>
    <property type="match status" value="1"/>
</dbReference>
<evidence type="ECO:0000256" key="1">
    <source>
        <dbReference type="SAM" id="MobiDB-lite"/>
    </source>
</evidence>
<name>A0A8J4C6A7_9CHLO</name>
<dbReference type="AlphaFoldDB" id="A0A8J4C6A7"/>
<dbReference type="SUPFAM" id="SSF53335">
    <property type="entry name" value="S-adenosyl-L-methionine-dependent methyltransferases"/>
    <property type="match status" value="1"/>
</dbReference>
<dbReference type="Gene3D" id="3.40.50.150">
    <property type="entry name" value="Vaccinia Virus protein VP39"/>
    <property type="match status" value="1"/>
</dbReference>
<dbReference type="PANTHER" id="PTHR43036">
    <property type="entry name" value="OSJNBB0011N17.9 PROTEIN"/>
    <property type="match status" value="1"/>
</dbReference>
<dbReference type="InterPro" id="IPR029063">
    <property type="entry name" value="SAM-dependent_MTases_sf"/>
</dbReference>
<organism evidence="2 3">
    <name type="scientific">Volvox reticuliferus</name>
    <dbReference type="NCBI Taxonomy" id="1737510"/>
    <lineage>
        <taxon>Eukaryota</taxon>
        <taxon>Viridiplantae</taxon>
        <taxon>Chlorophyta</taxon>
        <taxon>core chlorophytes</taxon>
        <taxon>Chlorophyceae</taxon>
        <taxon>CS clade</taxon>
        <taxon>Chlamydomonadales</taxon>
        <taxon>Volvocaceae</taxon>
        <taxon>Volvox</taxon>
    </lineage>
</organism>
<gene>
    <name evidence="2" type="ORF">Vretimale_4925</name>
</gene>
<dbReference type="Pfam" id="PF08241">
    <property type="entry name" value="Methyltransf_11"/>
    <property type="match status" value="1"/>
</dbReference>